<dbReference type="AlphaFoldDB" id="A0A3M0BNI3"/>
<dbReference type="PANTHER" id="PTHR34229:SF1">
    <property type="entry name" value="METAL TRANSPORT PROTEIN HI_1621-RELATED"/>
    <property type="match status" value="1"/>
</dbReference>
<dbReference type="EMBL" id="REFO01000010">
    <property type="protein sequence ID" value="RMA97849.1"/>
    <property type="molecule type" value="Genomic_DNA"/>
</dbReference>
<keyword evidence="3" id="KW-1003">Cell membrane</keyword>
<dbReference type="GO" id="GO:0000041">
    <property type="term" value="P:transition metal ion transport"/>
    <property type="evidence" value="ECO:0007669"/>
    <property type="project" value="InterPro"/>
</dbReference>
<keyword evidence="2" id="KW-0813">Transport</keyword>
<evidence type="ECO:0000313" key="8">
    <source>
        <dbReference type="EMBL" id="RMA97849.1"/>
    </source>
</evidence>
<dbReference type="Pfam" id="PF01891">
    <property type="entry name" value="CbiM"/>
    <property type="match status" value="1"/>
</dbReference>
<reference evidence="8 9" key="1">
    <citation type="submission" date="2018-10" db="EMBL/GenBank/DDBJ databases">
        <title>Genomic Encyclopedia of Archaeal and Bacterial Type Strains, Phase II (KMG-II): from individual species to whole genera.</title>
        <authorList>
            <person name="Goeker M."/>
        </authorList>
    </citation>
    <scope>NUCLEOTIDE SEQUENCE [LARGE SCALE GENOMIC DNA]</scope>
    <source>
        <strain evidence="8 9">VM1</strain>
    </source>
</reference>
<feature type="transmembrane region" description="Helical" evidence="7">
    <location>
        <begin position="180"/>
        <end position="205"/>
    </location>
</feature>
<proteinExistence type="predicted"/>
<keyword evidence="5 7" id="KW-1133">Transmembrane helix</keyword>
<comment type="subcellular location">
    <subcellularLocation>
        <location evidence="1">Cell membrane</location>
        <topology evidence="1">Multi-pass membrane protein</topology>
    </subcellularLocation>
</comment>
<gene>
    <name evidence="8" type="ORF">CLV39_0479</name>
</gene>
<dbReference type="OrthoDB" id="5395048at2"/>
<comment type="caution">
    <text evidence="8">The sequence shown here is derived from an EMBL/GenBank/DDBJ whole genome shotgun (WGS) entry which is preliminary data.</text>
</comment>
<sequence length="222" mass="24368">MHIPDGYLSLATCAIGYAIDIPLWIIGLRKIKSILNEKTLPLLASLTAFSFIVMMFNIPLPGGTSGHATGDALLSIVFGPWIAFICMSLVLFIQAVVFGDGGITTYGINTFAMGCIASFSSYWIFQLLKNSKLSKFAPFIAGWFSLVMASLFIGFILGIQPYLAHTSDGKPIYFPFGLEISIPAMIIPHMLVFGVAEGIFTQIAYEFIVKKEYLLNEKEITQ</sequence>
<accession>A0A3M0BNI3</accession>
<dbReference type="PANTHER" id="PTHR34229">
    <property type="entry name" value="METAL TRANSPORT PROTEIN HI_1621-RELATED"/>
    <property type="match status" value="1"/>
</dbReference>
<feature type="transmembrane region" description="Helical" evidence="7">
    <location>
        <begin position="6"/>
        <end position="28"/>
    </location>
</feature>
<evidence type="ECO:0000256" key="7">
    <source>
        <dbReference type="SAM" id="Phobius"/>
    </source>
</evidence>
<dbReference type="Proteomes" id="UP000280842">
    <property type="component" value="Unassembled WGS sequence"/>
</dbReference>
<keyword evidence="4 7" id="KW-0812">Transmembrane</keyword>
<feature type="transmembrane region" description="Helical" evidence="7">
    <location>
        <begin position="137"/>
        <end position="159"/>
    </location>
</feature>
<feature type="transmembrane region" description="Helical" evidence="7">
    <location>
        <begin position="106"/>
        <end position="125"/>
    </location>
</feature>
<dbReference type="GO" id="GO:0005886">
    <property type="term" value="C:plasma membrane"/>
    <property type="evidence" value="ECO:0007669"/>
    <property type="project" value="UniProtKB-SubCell"/>
</dbReference>
<keyword evidence="6 7" id="KW-0472">Membrane</keyword>
<keyword evidence="9" id="KW-1185">Reference proteome</keyword>
<dbReference type="NCBIfam" id="NF008873">
    <property type="entry name" value="PRK11909.1"/>
    <property type="match status" value="1"/>
</dbReference>
<evidence type="ECO:0000313" key="9">
    <source>
        <dbReference type="Proteomes" id="UP000280842"/>
    </source>
</evidence>
<organism evidence="8 9">
    <name type="scientific">Hydrogenothermus marinus</name>
    <dbReference type="NCBI Taxonomy" id="133270"/>
    <lineage>
        <taxon>Bacteria</taxon>
        <taxon>Pseudomonadati</taxon>
        <taxon>Aquificota</taxon>
        <taxon>Aquificia</taxon>
        <taxon>Aquificales</taxon>
        <taxon>Hydrogenothermaceae</taxon>
        <taxon>Hydrogenothermus</taxon>
    </lineage>
</organism>
<dbReference type="InterPro" id="IPR002751">
    <property type="entry name" value="CbiM/NikMN"/>
</dbReference>
<evidence type="ECO:0000256" key="1">
    <source>
        <dbReference type="ARBA" id="ARBA00004651"/>
    </source>
</evidence>
<dbReference type="RefSeq" id="WP_121922610.1">
    <property type="nucleotide sequence ID" value="NZ_REFO01000010.1"/>
</dbReference>
<name>A0A3M0BNI3_9AQUI</name>
<evidence type="ECO:0000256" key="2">
    <source>
        <dbReference type="ARBA" id="ARBA00022448"/>
    </source>
</evidence>
<evidence type="ECO:0000256" key="5">
    <source>
        <dbReference type="ARBA" id="ARBA00022989"/>
    </source>
</evidence>
<dbReference type="Gene3D" id="1.10.1760.20">
    <property type="match status" value="1"/>
</dbReference>
<protein>
    <submittedName>
        <fullName evidence="8">Cobalt/nickel transport system permease protein</fullName>
    </submittedName>
</protein>
<feature type="transmembrane region" description="Helical" evidence="7">
    <location>
        <begin position="72"/>
        <end position="99"/>
    </location>
</feature>
<feature type="transmembrane region" description="Helical" evidence="7">
    <location>
        <begin position="40"/>
        <end position="60"/>
    </location>
</feature>
<evidence type="ECO:0000256" key="4">
    <source>
        <dbReference type="ARBA" id="ARBA00022692"/>
    </source>
</evidence>
<evidence type="ECO:0000256" key="6">
    <source>
        <dbReference type="ARBA" id="ARBA00023136"/>
    </source>
</evidence>
<evidence type="ECO:0000256" key="3">
    <source>
        <dbReference type="ARBA" id="ARBA00022475"/>
    </source>
</evidence>